<evidence type="ECO:0000256" key="6">
    <source>
        <dbReference type="ARBA" id="ARBA00022723"/>
    </source>
</evidence>
<keyword evidence="8 14" id="KW-0560">Oxidoreductase</keyword>
<dbReference type="SUPFAM" id="SSF54292">
    <property type="entry name" value="2Fe-2S ferredoxin-like"/>
    <property type="match status" value="1"/>
</dbReference>
<feature type="domain" description="2Fe-2S ferredoxin-type" evidence="12">
    <location>
        <begin position="483"/>
        <end position="571"/>
    </location>
</feature>
<keyword evidence="9" id="KW-0408">Iron</keyword>
<protein>
    <submittedName>
        <fullName evidence="14">Anaerobic glycerol-3-phosphate dehydrogenase subunit A</fullName>
        <ecNumber evidence="14">1.1.5.3</ecNumber>
    </submittedName>
</protein>
<comment type="cofactor">
    <cofactor evidence="1">
        <name>FAD</name>
        <dbReference type="ChEBI" id="CHEBI:57692"/>
    </cofactor>
</comment>
<feature type="region of interest" description="Disordered" evidence="11">
    <location>
        <begin position="704"/>
        <end position="726"/>
    </location>
</feature>
<dbReference type="InterPro" id="IPR036188">
    <property type="entry name" value="FAD/NAD-bd_sf"/>
</dbReference>
<evidence type="ECO:0000256" key="8">
    <source>
        <dbReference type="ARBA" id="ARBA00023002"/>
    </source>
</evidence>
<dbReference type="GO" id="GO:0009055">
    <property type="term" value="F:electron transfer activity"/>
    <property type="evidence" value="ECO:0007669"/>
    <property type="project" value="InterPro"/>
</dbReference>
<dbReference type="SUPFAM" id="SSF46548">
    <property type="entry name" value="alpha-helical ferredoxin"/>
    <property type="match status" value="1"/>
</dbReference>
<comment type="caution">
    <text evidence="14">The sequence shown here is derived from an EMBL/GenBank/DDBJ whole genome shotgun (WGS) entry which is preliminary data.</text>
</comment>
<dbReference type="GO" id="GO:0004368">
    <property type="term" value="F:glycerol-3-phosphate dehydrogenase (quinone) activity"/>
    <property type="evidence" value="ECO:0007669"/>
    <property type="project" value="UniProtKB-EC"/>
</dbReference>
<dbReference type="SUPFAM" id="SSF54373">
    <property type="entry name" value="FAD-linked reductases, C-terminal domain"/>
    <property type="match status" value="1"/>
</dbReference>
<dbReference type="InterPro" id="IPR004489">
    <property type="entry name" value="Succ_DH/fum_Rdtase_Fe-S"/>
</dbReference>
<dbReference type="InterPro" id="IPR012675">
    <property type="entry name" value="Beta-grasp_dom_sf"/>
</dbReference>
<feature type="domain" description="4Fe-4S ferredoxin-type" evidence="13">
    <location>
        <begin position="607"/>
        <end position="636"/>
    </location>
</feature>
<dbReference type="AlphaFoldDB" id="A0A1J5RJ74"/>
<dbReference type="InterPro" id="IPR009051">
    <property type="entry name" value="Helical_ferredxn"/>
</dbReference>
<dbReference type="InterPro" id="IPR006076">
    <property type="entry name" value="FAD-dep_OxRdtase"/>
</dbReference>
<dbReference type="GO" id="GO:0006099">
    <property type="term" value="P:tricarboxylic acid cycle"/>
    <property type="evidence" value="ECO:0007669"/>
    <property type="project" value="InterPro"/>
</dbReference>
<dbReference type="Pfam" id="PF13085">
    <property type="entry name" value="Fer2_3"/>
    <property type="match status" value="1"/>
</dbReference>
<dbReference type="InterPro" id="IPR001041">
    <property type="entry name" value="2Fe-2S_ferredoxin-type"/>
</dbReference>
<dbReference type="SUPFAM" id="SSF51905">
    <property type="entry name" value="FAD/NAD(P)-binding domain"/>
    <property type="match status" value="1"/>
</dbReference>
<dbReference type="InterPro" id="IPR025192">
    <property type="entry name" value="Succ_DH/fum_Rdtase_N"/>
</dbReference>
<dbReference type="PANTHER" id="PTHR11985">
    <property type="entry name" value="GLYCEROL-3-PHOSPHATE DEHYDROGENASE"/>
    <property type="match status" value="1"/>
</dbReference>
<dbReference type="InterPro" id="IPR017900">
    <property type="entry name" value="4Fe4S_Fe_S_CS"/>
</dbReference>
<dbReference type="Pfam" id="PF01266">
    <property type="entry name" value="DAO"/>
    <property type="match status" value="1"/>
</dbReference>
<keyword evidence="7" id="KW-0274">FAD</keyword>
<evidence type="ECO:0000259" key="12">
    <source>
        <dbReference type="PROSITE" id="PS51085"/>
    </source>
</evidence>
<dbReference type="InterPro" id="IPR000447">
    <property type="entry name" value="G3P_DH_FAD-dep"/>
</dbReference>
<evidence type="ECO:0000256" key="1">
    <source>
        <dbReference type="ARBA" id="ARBA00001974"/>
    </source>
</evidence>
<accession>A0A1J5RJ74</accession>
<dbReference type="GO" id="GO:0051539">
    <property type="term" value="F:4 iron, 4 sulfur cluster binding"/>
    <property type="evidence" value="ECO:0007669"/>
    <property type="project" value="UniProtKB-KW"/>
</dbReference>
<dbReference type="GO" id="GO:0046872">
    <property type="term" value="F:metal ion binding"/>
    <property type="evidence" value="ECO:0007669"/>
    <property type="project" value="UniProtKB-KW"/>
</dbReference>
<name>A0A1J5RJ74_9ZZZZ</name>
<dbReference type="Gene3D" id="1.10.1060.10">
    <property type="entry name" value="Alpha-helical ferredoxin"/>
    <property type="match status" value="1"/>
</dbReference>
<feature type="compositionally biased region" description="Low complexity" evidence="11">
    <location>
        <begin position="461"/>
        <end position="470"/>
    </location>
</feature>
<keyword evidence="5" id="KW-0001">2Fe-2S</keyword>
<evidence type="ECO:0000256" key="2">
    <source>
        <dbReference type="ARBA" id="ARBA00007330"/>
    </source>
</evidence>
<keyword evidence="3" id="KW-0004">4Fe-4S</keyword>
<keyword evidence="10" id="KW-0411">Iron-sulfur</keyword>
<reference evidence="14" key="1">
    <citation type="submission" date="2016-10" db="EMBL/GenBank/DDBJ databases">
        <title>Sequence of Gallionella enrichment culture.</title>
        <authorList>
            <person name="Poehlein A."/>
            <person name="Muehling M."/>
            <person name="Daniel R."/>
        </authorList>
    </citation>
    <scope>NUCLEOTIDE SEQUENCE</scope>
</reference>
<dbReference type="PANTHER" id="PTHR11985:SF15">
    <property type="entry name" value="GLYCEROL-3-PHOSPHATE DEHYDROGENASE, MITOCHONDRIAL"/>
    <property type="match status" value="1"/>
</dbReference>
<evidence type="ECO:0000256" key="5">
    <source>
        <dbReference type="ARBA" id="ARBA00022714"/>
    </source>
</evidence>
<organism evidence="14">
    <name type="scientific">mine drainage metagenome</name>
    <dbReference type="NCBI Taxonomy" id="410659"/>
    <lineage>
        <taxon>unclassified sequences</taxon>
        <taxon>metagenomes</taxon>
        <taxon>ecological metagenomes</taxon>
    </lineage>
</organism>
<keyword evidence="6" id="KW-0479">Metal-binding</keyword>
<keyword evidence="4" id="KW-0285">Flavoprotein</keyword>
<evidence type="ECO:0000256" key="3">
    <source>
        <dbReference type="ARBA" id="ARBA00022485"/>
    </source>
</evidence>
<dbReference type="GO" id="GO:0006072">
    <property type="term" value="P:glycerol-3-phosphate metabolic process"/>
    <property type="evidence" value="ECO:0007669"/>
    <property type="project" value="InterPro"/>
</dbReference>
<dbReference type="PROSITE" id="PS51379">
    <property type="entry name" value="4FE4S_FER_2"/>
    <property type="match status" value="1"/>
</dbReference>
<dbReference type="NCBIfam" id="TIGR00384">
    <property type="entry name" value="dhsB"/>
    <property type="match status" value="1"/>
</dbReference>
<comment type="similarity">
    <text evidence="2">Belongs to the FAD-dependent glycerol-3-phosphate dehydrogenase family.</text>
</comment>
<dbReference type="PROSITE" id="PS51085">
    <property type="entry name" value="2FE2S_FER_2"/>
    <property type="match status" value="1"/>
</dbReference>
<dbReference type="PRINTS" id="PR01001">
    <property type="entry name" value="FADG3PDH"/>
</dbReference>
<evidence type="ECO:0000256" key="7">
    <source>
        <dbReference type="ARBA" id="ARBA00022827"/>
    </source>
</evidence>
<dbReference type="Gene3D" id="3.10.20.30">
    <property type="match status" value="1"/>
</dbReference>
<dbReference type="CDD" id="cd00207">
    <property type="entry name" value="fer2"/>
    <property type="match status" value="1"/>
</dbReference>
<dbReference type="Pfam" id="PF13183">
    <property type="entry name" value="Fer4_8"/>
    <property type="match status" value="1"/>
</dbReference>
<feature type="compositionally biased region" description="Low complexity" evidence="11">
    <location>
        <begin position="429"/>
        <end position="450"/>
    </location>
</feature>
<sequence>MGPLASPAPGNSLDRTAHLIGEVGTVPAPVGSDVPHVVVIGGGGTGGAVAHDLALRGLHVTVLERGEITSGTTGRHHGLLHSGGRYAVGDAESAVECITENRILRRIAPGSFEENDGLFVAITDDDMDRLPGFVDACEACGIPATVLTADEALRREPGLTPGVKGAVQVPDGTMDAMRLPLRFFATAQRHGAVVRSFTEVVGLRREAAAITGVSIRDYVTGEESELAADLVINAAGPWAQRIADMAGVEVPIRCSPGVLVAVRGRWCDMVVNRLHPSGDGDIVLPQRGLCVIGTSSWVVDDPDELHLPEDHVRTMFEQGARLVPAVAGAELRAAWSAVRPLIGEGGSQTGRELSRTFKCFDHAERDGVRGLVTISGGKATTLRAMAEATADVACRTLGVDAPCRTRDYPLLPHTAYYTARGALGRAPIGTSPRRTTAPPASSTASTGSAPVTGRGTASGVAPAPARPAAPGTSGMPSTSTRALRVSRWKPGWPAPVMTDYVVPTEPITTVLDALRSVRWHTDPTLTVRHSCSHSSCGTCGVRVNGAEVLGCVTRLEDLPPGVVTIEPIANAPRVSDLVVDMTELYERLERIGRPLIRNSREVAPADLPTPVRLEDCVECGLCVSACPIAATDPDYLGPAALGAAWRAVAEPRGADPRQVFDLVDDHQGCWRCHLSFACSQVCPTGADPAFGIMSLRGTLTRRRLTRRRHDDDAARTGGHAGRAVER</sequence>
<dbReference type="EC" id="1.1.5.3" evidence="14"/>
<evidence type="ECO:0000256" key="4">
    <source>
        <dbReference type="ARBA" id="ARBA00022630"/>
    </source>
</evidence>
<evidence type="ECO:0000256" key="11">
    <source>
        <dbReference type="SAM" id="MobiDB-lite"/>
    </source>
</evidence>
<gene>
    <name evidence="14" type="primary">glpA_2</name>
    <name evidence="14" type="ORF">GALL_299220</name>
</gene>
<evidence type="ECO:0000256" key="10">
    <source>
        <dbReference type="ARBA" id="ARBA00023014"/>
    </source>
</evidence>
<feature type="region of interest" description="Disordered" evidence="11">
    <location>
        <begin position="425"/>
        <end position="482"/>
    </location>
</feature>
<evidence type="ECO:0000259" key="13">
    <source>
        <dbReference type="PROSITE" id="PS51379"/>
    </source>
</evidence>
<dbReference type="InterPro" id="IPR017896">
    <property type="entry name" value="4Fe4S_Fe-S-bd"/>
</dbReference>
<evidence type="ECO:0000313" key="14">
    <source>
        <dbReference type="EMBL" id="OIQ88189.1"/>
    </source>
</evidence>
<dbReference type="GO" id="GO:0051537">
    <property type="term" value="F:2 iron, 2 sulfur cluster binding"/>
    <property type="evidence" value="ECO:0007669"/>
    <property type="project" value="UniProtKB-KW"/>
</dbReference>
<dbReference type="InterPro" id="IPR036010">
    <property type="entry name" value="2Fe-2S_ferredoxin-like_sf"/>
</dbReference>
<evidence type="ECO:0000256" key="9">
    <source>
        <dbReference type="ARBA" id="ARBA00023004"/>
    </source>
</evidence>
<dbReference type="PROSITE" id="PS00198">
    <property type="entry name" value="4FE4S_FER_1"/>
    <property type="match status" value="1"/>
</dbReference>
<dbReference type="EMBL" id="MLJW01000383">
    <property type="protein sequence ID" value="OIQ88189.1"/>
    <property type="molecule type" value="Genomic_DNA"/>
</dbReference>
<dbReference type="Gene3D" id="3.50.50.60">
    <property type="entry name" value="FAD/NAD(P)-binding domain"/>
    <property type="match status" value="3"/>
</dbReference>
<proteinExistence type="inferred from homology"/>